<protein>
    <submittedName>
        <fullName evidence="2">Uncharacterized protein</fullName>
    </submittedName>
</protein>
<gene>
    <name evidence="2" type="ORF">EGD98_16355</name>
</gene>
<feature type="transmembrane region" description="Helical" evidence="1">
    <location>
        <begin position="38"/>
        <end position="58"/>
    </location>
</feature>
<evidence type="ECO:0000256" key="1">
    <source>
        <dbReference type="SAM" id="Phobius"/>
    </source>
</evidence>
<dbReference type="EMBL" id="RKLQ01000003">
    <property type="protein sequence ID" value="MBX0305235.1"/>
    <property type="molecule type" value="Genomic_DNA"/>
</dbReference>
<name>A0A8J7YFU3_9EURY</name>
<sequence>MTESDSSNFSNWLAAFFGTFLSTLILGVVAEAVLRVDYVLGVASGTVIGFLLGLGFMARKYGAPESVPNWLLSHAESGWQFGIKVFFASLLIGVAGVAWLLWVVLIHQRFGSQTVTYWGESLLLILLPFVTISVFFFLFYRLWKSV</sequence>
<organism evidence="2 3">
    <name type="scientific">Haloarcula salinisoli</name>
    <dbReference type="NCBI Taxonomy" id="2487746"/>
    <lineage>
        <taxon>Archaea</taxon>
        <taxon>Methanobacteriati</taxon>
        <taxon>Methanobacteriota</taxon>
        <taxon>Stenosarchaea group</taxon>
        <taxon>Halobacteria</taxon>
        <taxon>Halobacteriales</taxon>
        <taxon>Haloarculaceae</taxon>
        <taxon>Haloarcula</taxon>
    </lineage>
</organism>
<keyword evidence="1" id="KW-1133">Transmembrane helix</keyword>
<accession>A0A8J7YFU3</accession>
<comment type="caution">
    <text evidence="2">The sequence shown here is derived from an EMBL/GenBank/DDBJ whole genome shotgun (WGS) entry which is preliminary data.</text>
</comment>
<feature type="transmembrane region" description="Helical" evidence="1">
    <location>
        <begin position="78"/>
        <end position="105"/>
    </location>
</feature>
<feature type="transmembrane region" description="Helical" evidence="1">
    <location>
        <begin position="117"/>
        <end position="140"/>
    </location>
</feature>
<proteinExistence type="predicted"/>
<dbReference type="RefSeq" id="WP_220589478.1">
    <property type="nucleotide sequence ID" value="NZ_RKLQ01000003.1"/>
</dbReference>
<keyword evidence="3" id="KW-1185">Reference proteome</keyword>
<dbReference type="AlphaFoldDB" id="A0A8J7YFU3"/>
<keyword evidence="1" id="KW-0472">Membrane</keyword>
<feature type="transmembrane region" description="Helical" evidence="1">
    <location>
        <begin position="12"/>
        <end position="31"/>
    </location>
</feature>
<keyword evidence="1" id="KW-0812">Transmembrane</keyword>
<evidence type="ECO:0000313" key="3">
    <source>
        <dbReference type="Proteomes" id="UP000783863"/>
    </source>
</evidence>
<evidence type="ECO:0000313" key="2">
    <source>
        <dbReference type="EMBL" id="MBX0305235.1"/>
    </source>
</evidence>
<dbReference type="Proteomes" id="UP000783863">
    <property type="component" value="Unassembled WGS sequence"/>
</dbReference>
<reference evidence="2" key="1">
    <citation type="submission" date="2021-06" db="EMBL/GenBank/DDBJ databases">
        <title>Halomicroarcula sp. F24A a new haloarchaeum isolated from saline soil.</title>
        <authorList>
            <person name="Duran-Viseras A."/>
            <person name="Sanchez-Porro C."/>
            <person name="Ventosa A."/>
        </authorList>
    </citation>
    <scope>NUCLEOTIDE SEQUENCE</scope>
    <source>
        <strain evidence="2">F24A</strain>
    </source>
</reference>